<feature type="compositionally biased region" description="Basic and acidic residues" evidence="1">
    <location>
        <begin position="505"/>
        <end position="514"/>
    </location>
</feature>
<keyword evidence="3" id="KW-1185">Reference proteome</keyword>
<feature type="compositionally biased region" description="Polar residues" evidence="1">
    <location>
        <begin position="394"/>
        <end position="403"/>
    </location>
</feature>
<feature type="compositionally biased region" description="Polar residues" evidence="1">
    <location>
        <begin position="361"/>
        <end position="371"/>
    </location>
</feature>
<protein>
    <submittedName>
        <fullName evidence="2">Uncharacterized protein</fullName>
    </submittedName>
</protein>
<evidence type="ECO:0000313" key="3">
    <source>
        <dbReference type="Proteomes" id="UP000023152"/>
    </source>
</evidence>
<feature type="compositionally biased region" description="Basic and acidic residues" evidence="1">
    <location>
        <begin position="61"/>
        <end position="76"/>
    </location>
</feature>
<feature type="region of interest" description="Disordered" evidence="1">
    <location>
        <begin position="1"/>
        <end position="22"/>
    </location>
</feature>
<accession>X6MJP2</accession>
<feature type="compositionally biased region" description="Basic and acidic residues" evidence="1">
    <location>
        <begin position="38"/>
        <end position="48"/>
    </location>
</feature>
<evidence type="ECO:0000313" key="2">
    <source>
        <dbReference type="EMBL" id="ETO14233.1"/>
    </source>
</evidence>
<feature type="compositionally biased region" description="Basic and acidic residues" evidence="1">
    <location>
        <begin position="176"/>
        <end position="208"/>
    </location>
</feature>
<feature type="region of interest" description="Disordered" evidence="1">
    <location>
        <begin position="38"/>
        <end position="403"/>
    </location>
</feature>
<feature type="compositionally biased region" description="Polar residues" evidence="1">
    <location>
        <begin position="146"/>
        <end position="160"/>
    </location>
</feature>
<feature type="compositionally biased region" description="Polar residues" evidence="1">
    <location>
        <begin position="8"/>
        <end position="22"/>
    </location>
</feature>
<comment type="caution">
    <text evidence="2">The sequence shown here is derived from an EMBL/GenBank/DDBJ whole genome shotgun (WGS) entry which is preliminary data.</text>
</comment>
<proteinExistence type="predicted"/>
<feature type="compositionally biased region" description="Basic and acidic residues" evidence="1">
    <location>
        <begin position="286"/>
        <end position="298"/>
    </location>
</feature>
<feature type="compositionally biased region" description="Polar residues" evidence="1">
    <location>
        <begin position="80"/>
        <end position="90"/>
    </location>
</feature>
<feature type="compositionally biased region" description="Polar residues" evidence="1">
    <location>
        <begin position="301"/>
        <end position="310"/>
    </location>
</feature>
<feature type="compositionally biased region" description="Basic and acidic residues" evidence="1">
    <location>
        <begin position="120"/>
        <end position="132"/>
    </location>
</feature>
<name>X6MJP2_RETFI</name>
<sequence>MSLELETNPITQETHAHVSSETSLQTLAINYQVELQDNQEKGAVKEQEQEQEQAQEQAQEQGKDKSPDTQDMKTGEQDDIAQQSNETSVIDSLMDPTPIPGPNQRQSTRPPLRSLSARGGQDKDKDKGEDGRPMQGAGRPPRVSPIISSDATVEQNNSVDMLTDQIAKDIPSTKEAQQDNEKQETTEPKAVQSHERVNEPQTDRKQEELTTDVPQMDQLANNKTDENAAQNKDKTEKENEQEQDKENEDANKSKTDNANENKNENGAENESDEDRLMQSKPKRPGTKKESVFTRENASHRIYSSTTSGSKSGRIRRPRDTNTPSQSLTQIPSKVPGSVSDTKSVKKTEVETEEEQQQQQQNSAIETSQDNCRSIFDKKNASDTALDNDPKTGEIHSTLSSSETVPKTTEAQGFWSWIPFLGTKISKPTFKPPKFKEVKDPKTGAIKKVYTLDLKNVNDGGLDWKDGVGWVDEHVRFVCLFVFVFEKNLTRLRLYTECNLKQKGKPLCDQDEGPKSQRPPQRKSRSAS</sequence>
<evidence type="ECO:0000256" key="1">
    <source>
        <dbReference type="SAM" id="MobiDB-lite"/>
    </source>
</evidence>
<dbReference type="AlphaFoldDB" id="X6MJP2"/>
<gene>
    <name evidence="2" type="ORF">RFI_23135</name>
</gene>
<feature type="region of interest" description="Disordered" evidence="1">
    <location>
        <begin position="503"/>
        <end position="527"/>
    </location>
</feature>
<organism evidence="2 3">
    <name type="scientific">Reticulomyxa filosa</name>
    <dbReference type="NCBI Taxonomy" id="46433"/>
    <lineage>
        <taxon>Eukaryota</taxon>
        <taxon>Sar</taxon>
        <taxon>Rhizaria</taxon>
        <taxon>Retaria</taxon>
        <taxon>Foraminifera</taxon>
        <taxon>Monothalamids</taxon>
        <taxon>Reticulomyxidae</taxon>
        <taxon>Reticulomyxa</taxon>
    </lineage>
</organism>
<feature type="compositionally biased region" description="Basic and acidic residues" evidence="1">
    <location>
        <begin position="223"/>
        <end position="265"/>
    </location>
</feature>
<reference evidence="2 3" key="1">
    <citation type="journal article" date="2013" name="Curr. Biol.">
        <title>The Genome of the Foraminiferan Reticulomyxa filosa.</title>
        <authorList>
            <person name="Glockner G."/>
            <person name="Hulsmann N."/>
            <person name="Schleicher M."/>
            <person name="Noegel A.A."/>
            <person name="Eichinger L."/>
            <person name="Gallinger C."/>
            <person name="Pawlowski J."/>
            <person name="Sierra R."/>
            <person name="Euteneuer U."/>
            <person name="Pillet L."/>
            <person name="Moustafa A."/>
            <person name="Platzer M."/>
            <person name="Groth M."/>
            <person name="Szafranski K."/>
            <person name="Schliwa M."/>
        </authorList>
    </citation>
    <scope>NUCLEOTIDE SEQUENCE [LARGE SCALE GENOMIC DNA]</scope>
</reference>
<dbReference type="EMBL" id="ASPP01020152">
    <property type="protein sequence ID" value="ETO14233.1"/>
    <property type="molecule type" value="Genomic_DNA"/>
</dbReference>
<dbReference type="Proteomes" id="UP000023152">
    <property type="component" value="Unassembled WGS sequence"/>
</dbReference>
<feature type="compositionally biased region" description="Polar residues" evidence="1">
    <location>
        <begin position="320"/>
        <end position="331"/>
    </location>
</feature>